<organism evidence="1 2">
    <name type="scientific">Pseudooceanicola batsensis (strain ATCC BAA-863 / DSM 15984 / KCTC 12145 / HTCC2597)</name>
    <name type="common">Oceanicola batsensis</name>
    <dbReference type="NCBI Taxonomy" id="252305"/>
    <lineage>
        <taxon>Bacteria</taxon>
        <taxon>Pseudomonadati</taxon>
        <taxon>Pseudomonadota</taxon>
        <taxon>Alphaproteobacteria</taxon>
        <taxon>Rhodobacterales</taxon>
        <taxon>Paracoccaceae</taxon>
        <taxon>Pseudooceanicola</taxon>
    </lineage>
</organism>
<dbReference type="EMBL" id="AAMO01000002">
    <property type="protein sequence ID" value="EAQ04431.1"/>
    <property type="molecule type" value="Genomic_DNA"/>
</dbReference>
<evidence type="ECO:0000313" key="1">
    <source>
        <dbReference type="EMBL" id="EAQ04431.1"/>
    </source>
</evidence>
<dbReference type="HOGENOM" id="CLU_065141_1_0_5"/>
<dbReference type="Proteomes" id="UP000004318">
    <property type="component" value="Unassembled WGS sequence"/>
</dbReference>
<dbReference type="STRING" id="252305.OB2597_09814"/>
<reference evidence="1 2" key="1">
    <citation type="journal article" date="2010" name="J. Bacteriol.">
        <title>Genome sequences of Oceanicola granulosus HTCC2516(T) and Oceanicola batsensis HTCC2597(TDelta).</title>
        <authorList>
            <person name="Thrash J.C."/>
            <person name="Cho J.C."/>
            <person name="Vergin K.L."/>
            <person name="Giovannoni S.J."/>
        </authorList>
    </citation>
    <scope>NUCLEOTIDE SEQUENCE [LARGE SCALE GENOMIC DNA]</scope>
    <source>
        <strain evidence="2">ATCC BAA-863 / DSM 15984 / KCTC 12145 / HTCC2597</strain>
    </source>
</reference>
<evidence type="ECO:0000313" key="2">
    <source>
        <dbReference type="Proteomes" id="UP000004318"/>
    </source>
</evidence>
<dbReference type="PIRSF" id="PIRSF012608">
    <property type="entry name" value="UCP012608"/>
    <property type="match status" value="1"/>
</dbReference>
<sequence length="353" mass="38282">MSLTALFESQARACERLGSPFMSRLLRLSGPRLVPGHPVTDRLLAWEGDATALGAAIALRFAGALHALVLLRRDADLVAAYPPNQVGDTMLWRAVEAAMTRHQDHMLHWIDSAPQTNEVRRSVAMIAVSHLLAERFPGLPFRLSELGASAGLNLHFDRFALALPDGTTRGAKAPVLTLAPDWQGPLPPLSEVVVSERRGVDLNPLDPSDPAAVLRLRSYVWPDQPDRMLRLDAALAVAGPVVDRGDAGDWLARRLATAADGMIDLVYHTIAWQYFPAATRTACRAALRASGARATPRSPLAHLQVEAEAAGEGATVSLTLWTGQDEPEVFDLGRLDPHGRSIITSDPFDLRPR</sequence>
<gene>
    <name evidence="1" type="ORF">OB2597_09814</name>
</gene>
<dbReference type="AlphaFoldDB" id="A3TV85"/>
<dbReference type="Pfam" id="PF10094">
    <property type="entry name" value="DUF2332"/>
    <property type="match status" value="1"/>
</dbReference>
<dbReference type="OrthoDB" id="7666987at2"/>
<comment type="caution">
    <text evidence="1">The sequence shown here is derived from an EMBL/GenBank/DDBJ whole genome shotgun (WGS) entry which is preliminary data.</text>
</comment>
<evidence type="ECO:0008006" key="3">
    <source>
        <dbReference type="Google" id="ProtNLM"/>
    </source>
</evidence>
<protein>
    <recommendedName>
        <fullName evidence="3">DUF2332 domain-containing protein</fullName>
    </recommendedName>
</protein>
<name>A3TV85_PSEBH</name>
<dbReference type="RefSeq" id="WP_009806185.1">
    <property type="nucleotide sequence ID" value="NZ_CH724131.1"/>
</dbReference>
<proteinExistence type="predicted"/>
<accession>A3TV85</accession>
<dbReference type="eggNOG" id="COG4427">
    <property type="taxonomic scope" value="Bacteria"/>
</dbReference>
<keyword evidence="2" id="KW-1185">Reference proteome</keyword>
<dbReference type="InterPro" id="IPR011200">
    <property type="entry name" value="UCP012608"/>
</dbReference>